<dbReference type="AlphaFoldDB" id="A0A7X2IMW1"/>
<gene>
    <name evidence="3" type="ORF">GJ700_13690</name>
</gene>
<organism evidence="3 4">
    <name type="scientific">Pseudoduganella rivuli</name>
    <dbReference type="NCBI Taxonomy" id="2666085"/>
    <lineage>
        <taxon>Bacteria</taxon>
        <taxon>Pseudomonadati</taxon>
        <taxon>Pseudomonadota</taxon>
        <taxon>Betaproteobacteria</taxon>
        <taxon>Burkholderiales</taxon>
        <taxon>Oxalobacteraceae</taxon>
        <taxon>Telluria group</taxon>
        <taxon>Pseudoduganella</taxon>
    </lineage>
</organism>
<name>A0A7X2IMW1_9BURK</name>
<proteinExistence type="predicted"/>
<keyword evidence="3" id="KW-0808">Transferase</keyword>
<dbReference type="SUPFAM" id="SSF53448">
    <property type="entry name" value="Nucleotide-diphospho-sugar transferases"/>
    <property type="match status" value="1"/>
</dbReference>
<protein>
    <submittedName>
        <fullName evidence="3">NTP transferase domain-containing protein</fullName>
    </submittedName>
</protein>
<dbReference type="InterPro" id="IPR029044">
    <property type="entry name" value="Nucleotide-diphossugar_trans"/>
</dbReference>
<evidence type="ECO:0000256" key="1">
    <source>
        <dbReference type="ARBA" id="ARBA00022842"/>
    </source>
</evidence>
<feature type="domain" description="MobA-like NTP transferase" evidence="2">
    <location>
        <begin position="9"/>
        <end position="177"/>
    </location>
</feature>
<dbReference type="Gene3D" id="3.90.550.10">
    <property type="entry name" value="Spore Coat Polysaccharide Biosynthesis Protein SpsA, Chain A"/>
    <property type="match status" value="1"/>
</dbReference>
<dbReference type="PANTHER" id="PTHR43777">
    <property type="entry name" value="MOLYBDENUM COFACTOR CYTIDYLYLTRANSFERASE"/>
    <property type="match status" value="1"/>
</dbReference>
<evidence type="ECO:0000259" key="2">
    <source>
        <dbReference type="Pfam" id="PF12804"/>
    </source>
</evidence>
<dbReference type="EMBL" id="WKJJ01000008">
    <property type="protein sequence ID" value="MRV72761.1"/>
    <property type="molecule type" value="Genomic_DNA"/>
</dbReference>
<dbReference type="GO" id="GO:0016779">
    <property type="term" value="F:nucleotidyltransferase activity"/>
    <property type="evidence" value="ECO:0007669"/>
    <property type="project" value="UniProtKB-ARBA"/>
</dbReference>
<dbReference type="RefSeq" id="WP_154374682.1">
    <property type="nucleotide sequence ID" value="NZ_WKJJ01000008.1"/>
</dbReference>
<reference evidence="3 4" key="1">
    <citation type="submission" date="2019-11" db="EMBL/GenBank/DDBJ databases">
        <title>Novel species isolated from a subtropical stream in China.</title>
        <authorList>
            <person name="Lu H."/>
        </authorList>
    </citation>
    <scope>NUCLEOTIDE SEQUENCE [LARGE SCALE GENOMIC DNA]</scope>
    <source>
        <strain evidence="3 4">FT92W</strain>
    </source>
</reference>
<dbReference type="Pfam" id="PF12804">
    <property type="entry name" value="NTP_transf_3"/>
    <property type="match status" value="1"/>
</dbReference>
<sequence>MGASGGIVGILLAAGRGSRFDPSGAQNKLLQALPAAPGQAMPSRPVVAASAANLLSVLPRVVAVVRPGAEAVATELKQLGCEVVTCDLADTGMAASLVCALGQAADAQGWIVALGDMPRVSPETIHSLQYALEQGAGIAAPMYRGKRGNPVGFSRQYLPQLLALQGDQGARGILKQYPVQEVDVDDAGILQDIDTPADLHDQGQP</sequence>
<comment type="caution">
    <text evidence="3">The sequence shown here is derived from an EMBL/GenBank/DDBJ whole genome shotgun (WGS) entry which is preliminary data.</text>
</comment>
<keyword evidence="1" id="KW-0460">Magnesium</keyword>
<dbReference type="PANTHER" id="PTHR43777:SF1">
    <property type="entry name" value="MOLYBDENUM COFACTOR CYTIDYLYLTRANSFERASE"/>
    <property type="match status" value="1"/>
</dbReference>
<dbReference type="InterPro" id="IPR025877">
    <property type="entry name" value="MobA-like_NTP_Trfase"/>
</dbReference>
<keyword evidence="4" id="KW-1185">Reference proteome</keyword>
<dbReference type="CDD" id="cd04182">
    <property type="entry name" value="GT_2_like_f"/>
    <property type="match status" value="1"/>
</dbReference>
<dbReference type="Proteomes" id="UP000446768">
    <property type="component" value="Unassembled WGS sequence"/>
</dbReference>
<accession>A0A7X2IMW1</accession>
<evidence type="ECO:0000313" key="4">
    <source>
        <dbReference type="Proteomes" id="UP000446768"/>
    </source>
</evidence>
<evidence type="ECO:0000313" key="3">
    <source>
        <dbReference type="EMBL" id="MRV72761.1"/>
    </source>
</evidence>